<reference evidence="3" key="1">
    <citation type="journal article" date="2016" name="Genome Announc.">
        <title>Draft Genome Sequences of Two Novel Amoeba-Resistant Intranuclear Bacteria, 'Candidatus Berkiella cookevillensis' and 'Candidatus Berkiella aquae'.</title>
        <authorList>
            <person name="Mehari Y.T."/>
            <person name="Arivett B.A."/>
            <person name="Farone A.L."/>
            <person name="Gunderson J.H."/>
            <person name="Farone M.B."/>
        </authorList>
    </citation>
    <scope>NUCLEOTIDE SEQUENCE</scope>
    <source>
        <strain evidence="3">CC99</strain>
    </source>
</reference>
<feature type="domain" description="Integrase catalytic" evidence="1">
    <location>
        <begin position="159"/>
        <end position="342"/>
    </location>
</feature>
<dbReference type="Gene3D" id="3.30.420.10">
    <property type="entry name" value="Ribonuclease H-like superfamily/Ribonuclease H"/>
    <property type="match status" value="1"/>
</dbReference>
<keyword evidence="4" id="KW-1185">Reference proteome</keyword>
<sequence>MGYQEKKSYLQAILLRYVNADRSKKSAILNEFCAVCGYNRKYAIQLLKKKPVKEKKRAGLKPVYDKPALLEPLKQIWFTADQPCGKRLKPIIKLWLPSYESTYGSLAPEIRHRLLSISPATIDRLLKPIRATNKLKGRCATKPGSLLKSHIQIQFSHWDITRPGYVEADTVAHCGDSVAGRFAWSLTVTDIFTGWTENRAMWNKEGGLVYERISDIEKVLPFEVLGFDCDNGGEFINHALHDYFTKREKPVQFTRSRPYKKNDNAHVEQKNWTHVRNLFGYDRLDKKKTVVLMNDLYRNEWSLLQNHFMPSMKLKSKERIGAKYKKQYEPAKTPYERVLESDSVADTTKEKLQAIHATLNPFTLKKIIETKLVEIFKHIKVSSNVRQRL</sequence>
<comment type="caution">
    <text evidence="3">The sequence shown here is derived from an EMBL/GenBank/DDBJ whole genome shotgun (WGS) entry which is preliminary data.</text>
</comment>
<dbReference type="GO" id="GO:0015074">
    <property type="term" value="P:DNA integration"/>
    <property type="evidence" value="ECO:0007669"/>
    <property type="project" value="InterPro"/>
</dbReference>
<dbReference type="AlphaFoldDB" id="A0AAE3HPT0"/>
<accession>A0AAE3HPT0</accession>
<dbReference type="SUPFAM" id="SSF53098">
    <property type="entry name" value="Ribonuclease H-like"/>
    <property type="match status" value="1"/>
</dbReference>
<proteinExistence type="predicted"/>
<dbReference type="InterPro" id="IPR036397">
    <property type="entry name" value="RNaseH_sf"/>
</dbReference>
<dbReference type="InterPro" id="IPR012337">
    <property type="entry name" value="RNaseH-like_sf"/>
</dbReference>
<evidence type="ECO:0000259" key="1">
    <source>
        <dbReference type="PROSITE" id="PS50994"/>
    </source>
</evidence>
<dbReference type="RefSeq" id="WP_259596575.1">
    <property type="nucleotide sequence ID" value="NZ_LKHV02000001.1"/>
</dbReference>
<evidence type="ECO:0000313" key="4">
    <source>
        <dbReference type="Proteomes" id="UP000051494"/>
    </source>
</evidence>
<reference evidence="3" key="2">
    <citation type="submission" date="2021-06" db="EMBL/GenBank/DDBJ databases">
        <title>Genomic Description and Analysis of Intracellular Bacteria, Candidatus Berkiella cookevillensis and Candidatus Berkiella aquae.</title>
        <authorList>
            <person name="Kidane D.T."/>
            <person name="Mehari Y.T."/>
            <person name="Rice F.C."/>
            <person name="Arivett B.A."/>
            <person name="Farone A.L."/>
            <person name="Berk S.G."/>
            <person name="Farone M.B."/>
        </authorList>
    </citation>
    <scope>NUCLEOTIDE SEQUENCE</scope>
    <source>
        <strain evidence="3">CC99</strain>
    </source>
</reference>
<gene>
    <name evidence="2" type="ORF">CC99x_003420</name>
    <name evidence="3" type="ORF">CC99x_004670</name>
</gene>
<dbReference type="GO" id="GO:0003676">
    <property type="term" value="F:nucleic acid binding"/>
    <property type="evidence" value="ECO:0007669"/>
    <property type="project" value="InterPro"/>
</dbReference>
<name>A0AAE3HPT0_9GAMM</name>
<evidence type="ECO:0000313" key="2">
    <source>
        <dbReference type="EMBL" id="MCS5707947.1"/>
    </source>
</evidence>
<dbReference type="EMBL" id="LKHV02000001">
    <property type="protein sequence ID" value="MCS5708192.1"/>
    <property type="molecule type" value="Genomic_DNA"/>
</dbReference>
<dbReference type="EMBL" id="LKHV02000001">
    <property type="protein sequence ID" value="MCS5707947.1"/>
    <property type="molecule type" value="Genomic_DNA"/>
</dbReference>
<dbReference type="PROSITE" id="PS50994">
    <property type="entry name" value="INTEGRASE"/>
    <property type="match status" value="1"/>
</dbReference>
<dbReference type="Proteomes" id="UP000051494">
    <property type="component" value="Unassembled WGS sequence"/>
</dbReference>
<dbReference type="InterPro" id="IPR001584">
    <property type="entry name" value="Integrase_cat-core"/>
</dbReference>
<evidence type="ECO:0000313" key="3">
    <source>
        <dbReference type="EMBL" id="MCS5708192.1"/>
    </source>
</evidence>
<protein>
    <submittedName>
        <fullName evidence="3">Transposase family protein</fullName>
    </submittedName>
</protein>
<organism evidence="3 4">
    <name type="scientific">Candidatus Berkiella cookevillensis</name>
    <dbReference type="NCBI Taxonomy" id="437022"/>
    <lineage>
        <taxon>Bacteria</taxon>
        <taxon>Pseudomonadati</taxon>
        <taxon>Pseudomonadota</taxon>
        <taxon>Gammaproteobacteria</taxon>
        <taxon>Candidatus Berkiellales</taxon>
        <taxon>Candidatus Berkiellaceae</taxon>
        <taxon>Candidatus Berkiella</taxon>
    </lineage>
</organism>